<keyword evidence="4" id="KW-1185">Reference proteome</keyword>
<keyword evidence="2" id="KW-0472">Membrane</keyword>
<evidence type="ECO:0000256" key="1">
    <source>
        <dbReference type="SAM" id="MobiDB-lite"/>
    </source>
</evidence>
<feature type="transmembrane region" description="Helical" evidence="2">
    <location>
        <begin position="1205"/>
        <end position="1223"/>
    </location>
</feature>
<protein>
    <submittedName>
        <fullName evidence="3">Uncharacterized protein</fullName>
    </submittedName>
</protein>
<dbReference type="KEGG" id="csl:COCSUDRAFT_64317"/>
<reference evidence="3 4" key="1">
    <citation type="journal article" date="2012" name="Genome Biol.">
        <title>The genome of the polar eukaryotic microalga coccomyxa subellipsoidea reveals traits of cold adaptation.</title>
        <authorList>
            <person name="Blanc G."/>
            <person name="Agarkova I."/>
            <person name="Grimwood J."/>
            <person name="Kuo A."/>
            <person name="Brueggeman A."/>
            <person name="Dunigan D."/>
            <person name="Gurnon J."/>
            <person name="Ladunga I."/>
            <person name="Lindquist E."/>
            <person name="Lucas S."/>
            <person name="Pangilinan J."/>
            <person name="Proschold T."/>
            <person name="Salamov A."/>
            <person name="Schmutz J."/>
            <person name="Weeks D."/>
            <person name="Yamada T."/>
            <person name="Claverie J.M."/>
            <person name="Grigoriev I."/>
            <person name="Van Etten J."/>
            <person name="Lomsadze A."/>
            <person name="Borodovsky M."/>
        </authorList>
    </citation>
    <scope>NUCLEOTIDE SEQUENCE [LARGE SCALE GENOMIC DNA]</scope>
    <source>
        <strain evidence="3 4">C-169</strain>
    </source>
</reference>
<feature type="transmembrane region" description="Helical" evidence="2">
    <location>
        <begin position="1086"/>
        <end position="1114"/>
    </location>
</feature>
<organism evidence="3 4">
    <name type="scientific">Coccomyxa subellipsoidea (strain C-169)</name>
    <name type="common">Green microalga</name>
    <dbReference type="NCBI Taxonomy" id="574566"/>
    <lineage>
        <taxon>Eukaryota</taxon>
        <taxon>Viridiplantae</taxon>
        <taxon>Chlorophyta</taxon>
        <taxon>core chlorophytes</taxon>
        <taxon>Trebouxiophyceae</taxon>
        <taxon>Trebouxiophyceae incertae sedis</taxon>
        <taxon>Coccomyxaceae</taxon>
        <taxon>Coccomyxa</taxon>
        <taxon>Coccomyxa subellipsoidea</taxon>
    </lineage>
</organism>
<gene>
    <name evidence="3" type="ORF">COCSUDRAFT_64317</name>
</gene>
<dbReference type="Proteomes" id="UP000007264">
    <property type="component" value="Unassembled WGS sequence"/>
</dbReference>
<dbReference type="OrthoDB" id="552405at2759"/>
<keyword evidence="2" id="KW-0812">Transmembrane</keyword>
<evidence type="ECO:0000313" key="4">
    <source>
        <dbReference type="Proteomes" id="UP000007264"/>
    </source>
</evidence>
<feature type="transmembrane region" description="Helical" evidence="2">
    <location>
        <begin position="1178"/>
        <end position="1199"/>
    </location>
</feature>
<feature type="compositionally biased region" description="Polar residues" evidence="1">
    <location>
        <begin position="212"/>
        <end position="223"/>
    </location>
</feature>
<sequence length="1360" mass="141431">MTSERQALAAGERSGSGGDVSARQRSAEGAPQQLRRSTSSRLERLPSAFLERIPEHAAALEAPLTAQDLLPAGGQAGSALLSDIYTGFNFQSAGVSAGFAAAVGSPPGARLAEGASHFAGFQGLRDASLQPWHQVASPSQGVLAPLVGTPAQTGRAGAHPEGTAWAASLFASPSSTAMSSTPSKDGTTPSSWLSPLLQQVAGGSMSAPALSSGDTAGTGPSDTAQLLSTWRADSGASFSTLPLPFTAPACAEERPGEERTPSPAALVLAAARLAGDAALPELPAAPLGALPAEMPPASVAAAQAAWAEDTSSPAAAAAAVVSAGVQTARVSAKLESAGPRDVGGRSLRPDLEDVLGGEGNVPRLEAAIRPGCVHLVVDALVLQECPTDTLDGIRKAATALAARDSLWRRGRVLLQTGSAAALLQDGVVRRIWVGQDLQRRQPEMPCAAPFAAAVPGSLVLRLHRSFFHCARSGLSCARTWRLLARYRGRFLADVDLSAMQAAHTKEVVVELGAAGGTAGLAWLEAECDGFMSAPLPVVLSPNPDIVDEVRSLEADVAAGRRSWEETSVLLADVGLILEYAALLGNKESSAVPDLQHSMCLQHVARLAQRRLIDFCELGWPALTAQALPVAALGCTSLRQLLSEVAAVPEGAGTLLHAAVRSESLSMVSLLLDLGRYGFKWDLSARCERLAQTALHLAANMDDEGRMAGLLLRHPSCPEAGMLWSVLKNAAGQTAADIAFSASKARPGRIFLLLSPEERAAIGPYHSCTERDADGSATDGDDELSPESSISASDSPPLSTQPSGAICGDALAVMMADTLSREGSLPATPFLDVVLPSKKEEEAAVVGQAVQMRTVESAPLAVGDLAAAARSCITADDRIIRKSLSADTDAHARREQLRAALLPALAGAAVQPPLSEGLSPPRLSLDGDRTALRFGAELGASPSMGELRRLRRAIAAFPAAAAAGAPDGSAAEMQRLSVVMRDMGAVRSASASAVHTTADDRLPGDLPLCLSSPSKFLEGASADLAQPSSVHAGREESPLLLLAPASSGGQPSGADPNALAPAPGAARRIRAGSLTALQQLSGRQVSLVLMLLASCLMLPRAAFLCMLVAAALFLLSSQPGQEVWASGSPSFRGPDANVDKLEAQASYSGWRRHLLCFKSGQMETDFLTFFAGARYQLDVLFSVLFTILSVLLLCSGAPSLSSWAAAGPWLAHASFAALPAALALNKRSWYVRNREVVMMVARIGCQLAALFCSARAAGGCSGHSHWATALFGDLLAAALQLLHLPIGFQIRTFLHLPLTLLALRLRLRVRPQPSWHQAAAVCVLMLLPTRFVAALEHRARRSFLATLQQPPISAGVPSGRR</sequence>
<accession>I0ZAG6</accession>
<feature type="region of interest" description="Disordered" evidence="1">
    <location>
        <begin position="203"/>
        <end position="223"/>
    </location>
</feature>
<feature type="region of interest" description="Disordered" evidence="1">
    <location>
        <begin position="1"/>
        <end position="42"/>
    </location>
</feature>
<comment type="caution">
    <text evidence="3">The sequence shown here is derived from an EMBL/GenBank/DDBJ whole genome shotgun (WGS) entry which is preliminary data.</text>
</comment>
<dbReference type="GeneID" id="17045650"/>
<feature type="region of interest" description="Disordered" evidence="1">
    <location>
        <begin position="763"/>
        <end position="800"/>
    </location>
</feature>
<dbReference type="SUPFAM" id="SSF48403">
    <property type="entry name" value="Ankyrin repeat"/>
    <property type="match status" value="1"/>
</dbReference>
<name>I0ZAG6_COCSC</name>
<dbReference type="EMBL" id="AGSI01000001">
    <property type="protein sequence ID" value="EIE27635.1"/>
    <property type="molecule type" value="Genomic_DNA"/>
</dbReference>
<dbReference type="RefSeq" id="XP_005652179.1">
    <property type="nucleotide sequence ID" value="XM_005652122.1"/>
</dbReference>
<dbReference type="Gene3D" id="1.25.40.20">
    <property type="entry name" value="Ankyrin repeat-containing domain"/>
    <property type="match status" value="1"/>
</dbReference>
<feature type="region of interest" description="Disordered" evidence="1">
    <location>
        <begin position="332"/>
        <end position="353"/>
    </location>
</feature>
<proteinExistence type="predicted"/>
<feature type="compositionally biased region" description="Low complexity" evidence="1">
    <location>
        <begin position="785"/>
        <end position="797"/>
    </location>
</feature>
<keyword evidence="2" id="KW-1133">Transmembrane helix</keyword>
<feature type="region of interest" description="Disordered" evidence="1">
    <location>
        <begin position="1041"/>
        <end position="1061"/>
    </location>
</feature>
<dbReference type="InterPro" id="IPR036770">
    <property type="entry name" value="Ankyrin_rpt-contain_sf"/>
</dbReference>
<evidence type="ECO:0000313" key="3">
    <source>
        <dbReference type="EMBL" id="EIE27635.1"/>
    </source>
</evidence>
<evidence type="ECO:0000256" key="2">
    <source>
        <dbReference type="SAM" id="Phobius"/>
    </source>
</evidence>
<dbReference type="STRING" id="574566.I0ZAG6"/>